<keyword evidence="1" id="KW-0175">Coiled coil</keyword>
<dbReference type="AlphaFoldDB" id="A0A5N5DFX0"/>
<evidence type="ECO:0000313" key="4">
    <source>
        <dbReference type="EMBL" id="KAB2576547.1"/>
    </source>
</evidence>
<feature type="region of interest" description="Disordered" evidence="2">
    <location>
        <begin position="33"/>
        <end position="199"/>
    </location>
</feature>
<dbReference type="InterPro" id="IPR021589">
    <property type="entry name" value="Cut12"/>
</dbReference>
<comment type="caution">
    <text evidence="4">The sequence shown here is derived from an EMBL/GenBank/DDBJ whole genome shotgun (WGS) entry which is preliminary data.</text>
</comment>
<evidence type="ECO:0000256" key="2">
    <source>
        <dbReference type="SAM" id="MobiDB-lite"/>
    </source>
</evidence>
<reference evidence="4 5" key="1">
    <citation type="journal article" date="2019" name="Sci. Rep.">
        <title>A multi-omics analysis of the grapevine pathogen Lasiodiplodia theobromae reveals that temperature affects the expression of virulence- and pathogenicity-related genes.</title>
        <authorList>
            <person name="Felix C."/>
            <person name="Meneses R."/>
            <person name="Goncalves M.F.M."/>
            <person name="Tilleman L."/>
            <person name="Duarte A.S."/>
            <person name="Jorrin-Novo J.V."/>
            <person name="Van de Peer Y."/>
            <person name="Deforce D."/>
            <person name="Van Nieuwerburgh F."/>
            <person name="Esteves A.C."/>
            <person name="Alves A."/>
        </authorList>
    </citation>
    <scope>NUCLEOTIDE SEQUENCE [LARGE SCALE GENOMIC DNA]</scope>
    <source>
        <strain evidence="4 5">LA-SOL3</strain>
    </source>
</reference>
<gene>
    <name evidence="4" type="primary">NST1_3</name>
    <name evidence="4" type="ORF">DBV05_g4883</name>
</gene>
<feature type="domain" description="Spindle pole body-associated protein cut12" evidence="3">
    <location>
        <begin position="143"/>
        <end position="267"/>
    </location>
</feature>
<feature type="compositionally biased region" description="Polar residues" evidence="2">
    <location>
        <begin position="467"/>
        <end position="485"/>
    </location>
</feature>
<evidence type="ECO:0000256" key="1">
    <source>
        <dbReference type="SAM" id="Coils"/>
    </source>
</evidence>
<proteinExistence type="predicted"/>
<feature type="coiled-coil region" evidence="1">
    <location>
        <begin position="244"/>
        <end position="282"/>
    </location>
</feature>
<feature type="compositionally biased region" description="Basic and acidic residues" evidence="2">
    <location>
        <begin position="486"/>
        <end position="508"/>
    </location>
</feature>
<dbReference type="OrthoDB" id="5383703at2759"/>
<name>A0A5N5DFX0_9PEZI</name>
<dbReference type="Proteomes" id="UP000325902">
    <property type="component" value="Unassembled WGS sequence"/>
</dbReference>
<feature type="region of interest" description="Disordered" evidence="2">
    <location>
        <begin position="327"/>
        <end position="519"/>
    </location>
</feature>
<accession>A0A5N5DFX0</accession>
<feature type="compositionally biased region" description="Low complexity" evidence="2">
    <location>
        <begin position="166"/>
        <end position="181"/>
    </location>
</feature>
<dbReference type="Pfam" id="PF11500">
    <property type="entry name" value="Cut12"/>
    <property type="match status" value="1"/>
</dbReference>
<evidence type="ECO:0000313" key="5">
    <source>
        <dbReference type="Proteomes" id="UP000325902"/>
    </source>
</evidence>
<protein>
    <submittedName>
        <fullName evidence="4">Stress response protein NST1</fullName>
    </submittedName>
</protein>
<organism evidence="4 5">
    <name type="scientific">Lasiodiplodia theobromae</name>
    <dbReference type="NCBI Taxonomy" id="45133"/>
    <lineage>
        <taxon>Eukaryota</taxon>
        <taxon>Fungi</taxon>
        <taxon>Dikarya</taxon>
        <taxon>Ascomycota</taxon>
        <taxon>Pezizomycotina</taxon>
        <taxon>Dothideomycetes</taxon>
        <taxon>Dothideomycetes incertae sedis</taxon>
        <taxon>Botryosphaeriales</taxon>
        <taxon>Botryosphaeriaceae</taxon>
        <taxon>Lasiodiplodia</taxon>
    </lineage>
</organism>
<evidence type="ECO:0000259" key="3">
    <source>
        <dbReference type="Pfam" id="PF11500"/>
    </source>
</evidence>
<sequence>MNTEAVDDTQLEPPETPAPVFAARAIKHAIFGTPAPPETVKPAKFEPKADLPATSRPLPPNFGLKNAVDSDKPRLPGGILSTPGTVRDRKTVSFGAQVVDNEGKRTNGGGRSGIPNNCPGKFPSPWTPKVDALAEEPEEGPSSSSKLTAKLYAARDSSKRTEAKTQPSAQSLAQPLAQPPLKQKPRAKDDGDVTLDLMEPRSESGQYWKEQYLAFAFESEKEARKIIKKLQITKDYARKKDHEALELNEKLEVERRRHAQREKELEAKNKDYKEQLREAMAENFKSTTEIATLKKRLAVLEGNATPDLPADYSLPKTELEREFDQMMLDPQEASHYMLDATPVNGRNRSEKPKPNPESIEQKPLTKNTLMPPPMEQQSRLGASPRRPRRFTSGNRADKPATSRAHAKTASTSAVEDPWMANGDSVVEARPINPVSPVKRPGHRTAVPSEAQAATNPRRVKSDRHLQSMANPSVSTSAKPSNGLTSEETRRKLARERVMQKKRERDMGKENAGPNAATLR</sequence>
<keyword evidence="5" id="KW-1185">Reference proteome</keyword>
<dbReference type="EMBL" id="VCHE01000023">
    <property type="protein sequence ID" value="KAB2576547.1"/>
    <property type="molecule type" value="Genomic_DNA"/>
</dbReference>